<dbReference type="RefSeq" id="WP_130059698.1">
    <property type="nucleotide sequence ID" value="NZ_JADNPJ010000022.1"/>
</dbReference>
<evidence type="ECO:0000256" key="1">
    <source>
        <dbReference type="SAM" id="SignalP"/>
    </source>
</evidence>
<feature type="signal peptide" evidence="1">
    <location>
        <begin position="1"/>
        <end position="20"/>
    </location>
</feature>
<dbReference type="AlphaFoldDB" id="A0A7J4XF44"/>
<dbReference type="EMBL" id="VWMK01000020">
    <property type="protein sequence ID" value="KAA3760370.1"/>
    <property type="molecule type" value="Genomic_DNA"/>
</dbReference>
<dbReference type="PROSITE" id="PS51257">
    <property type="entry name" value="PROKAR_LIPOPROTEIN"/>
    <property type="match status" value="1"/>
</dbReference>
<feature type="domain" description="BACON" evidence="2">
    <location>
        <begin position="55"/>
        <end position="113"/>
    </location>
</feature>
<dbReference type="Pfam" id="PF13004">
    <property type="entry name" value="BACON"/>
    <property type="match status" value="2"/>
</dbReference>
<organism evidence="3 4">
    <name type="scientific">Bacteroides salyersiae</name>
    <dbReference type="NCBI Taxonomy" id="291644"/>
    <lineage>
        <taxon>Bacteria</taxon>
        <taxon>Pseudomonadati</taxon>
        <taxon>Bacteroidota</taxon>
        <taxon>Bacteroidia</taxon>
        <taxon>Bacteroidales</taxon>
        <taxon>Bacteroidaceae</taxon>
        <taxon>Bacteroides</taxon>
    </lineage>
</organism>
<comment type="caution">
    <text evidence="3">The sequence shown here is derived from an EMBL/GenBank/DDBJ whole genome shotgun (WGS) entry which is preliminary data.</text>
</comment>
<dbReference type="Pfam" id="PF09471">
    <property type="entry name" value="Peptidase_M64"/>
    <property type="match status" value="1"/>
</dbReference>
<dbReference type="CDD" id="cd14948">
    <property type="entry name" value="BACON"/>
    <property type="match status" value="1"/>
</dbReference>
<proteinExistence type="predicted"/>
<protein>
    <recommendedName>
        <fullName evidence="2">BACON domain-containing protein</fullName>
    </recommendedName>
</protein>
<evidence type="ECO:0000313" key="4">
    <source>
        <dbReference type="Proteomes" id="UP000422221"/>
    </source>
</evidence>
<accession>A0A7J4XF44</accession>
<dbReference type="Proteomes" id="UP000422221">
    <property type="component" value="Unassembled WGS sequence"/>
</dbReference>
<dbReference type="InterPro" id="IPR013783">
    <property type="entry name" value="Ig-like_fold"/>
</dbReference>
<dbReference type="InterPro" id="IPR024079">
    <property type="entry name" value="MetalloPept_cat_dom_sf"/>
</dbReference>
<keyword evidence="1" id="KW-0732">Signal</keyword>
<dbReference type="InterPro" id="IPR019026">
    <property type="entry name" value="Peptidase_M64_IgA"/>
</dbReference>
<dbReference type="InterPro" id="IPR024361">
    <property type="entry name" value="BACON"/>
</dbReference>
<sequence>MKANSFLLFFLYLLFTVSCTENEVEPSFSIGTTEDIEIAPEAGGQTQISFTSSREWQASTTADWITISPMSGNAGAVSITVTANSLNDNDYTRTATLTLTSGTLRKNITLKQEPIIQLEKTAYSVAAAGEVLEIRFSTSIAQDELLIGASKGADEWLTQQPDTRASSYILRLKALPNAESASRTAYIYFVQEIDGKQKILRTVTITQQGVSAGESTDYSEDKKVRVLQTASIGKGIPIVIVGDGFIDKEIADGTYDQVMNKAFENLFTEEPIQSLRNYFNVYAVTAVSANNTFGDGYSTAFSCELEGGNSTGISGDDAACMEYARCVKNIDLGETLVVVVLNTPAYAGTTYFGYSEVGSRDFVEFAIAYCPVIYNLESETFRQVLVHEAIGHGFGKLLDEYAYEEQGRIPVSEINNTRTLQSFGWAQNVDFTAEWDEVLWSAFLNDERYTSDNLGVFEGACTYIKGAYRPSEESMMRSNILGFNAPSRKALYDRTMKTATGASKSTYEEFVEFDLRNGGRTRSTAVYAEPGKPFAHPRFVNKALIK</sequence>
<dbReference type="Gene3D" id="2.60.40.10">
    <property type="entry name" value="Immunoglobulins"/>
    <property type="match status" value="1"/>
</dbReference>
<evidence type="ECO:0000259" key="2">
    <source>
        <dbReference type="Pfam" id="PF13004"/>
    </source>
</evidence>
<gene>
    <name evidence="3" type="ORF">F3F73_18545</name>
</gene>
<feature type="domain" description="BACON" evidence="2">
    <location>
        <begin position="151"/>
        <end position="207"/>
    </location>
</feature>
<feature type="chain" id="PRO_5029696129" description="BACON domain-containing protein" evidence="1">
    <location>
        <begin position="21"/>
        <end position="546"/>
    </location>
</feature>
<name>A0A7J4XF44_9BACE</name>
<dbReference type="GO" id="GO:0008237">
    <property type="term" value="F:metallopeptidase activity"/>
    <property type="evidence" value="ECO:0007669"/>
    <property type="project" value="InterPro"/>
</dbReference>
<evidence type="ECO:0000313" key="3">
    <source>
        <dbReference type="EMBL" id="KAA3760370.1"/>
    </source>
</evidence>
<reference evidence="3 4" key="1">
    <citation type="journal article" date="2019" name="Nat. Med.">
        <title>A library of human gut bacterial isolates paired with longitudinal multiomics data enables mechanistic microbiome research.</title>
        <authorList>
            <person name="Poyet M."/>
            <person name="Groussin M."/>
            <person name="Gibbons S.M."/>
            <person name="Avila-Pacheco J."/>
            <person name="Jiang X."/>
            <person name="Kearney S.M."/>
            <person name="Perrotta A.R."/>
            <person name="Berdy B."/>
            <person name="Zhao S."/>
            <person name="Lieberman T.D."/>
            <person name="Swanson P.K."/>
            <person name="Smith M."/>
            <person name="Roesemann S."/>
            <person name="Alexander J.E."/>
            <person name="Rich S.A."/>
            <person name="Livny J."/>
            <person name="Vlamakis H."/>
            <person name="Clish C."/>
            <person name="Bullock K."/>
            <person name="Deik A."/>
            <person name="Scott J."/>
            <person name="Pierce K.A."/>
            <person name="Xavier R.J."/>
            <person name="Alm E.J."/>
        </authorList>
    </citation>
    <scope>NUCLEOTIDE SEQUENCE [LARGE SCALE GENOMIC DNA]</scope>
    <source>
        <strain evidence="3 4">BIOML-A10</strain>
    </source>
</reference>
<dbReference type="Gene3D" id="3.40.390.10">
    <property type="entry name" value="Collagenase (Catalytic Domain)"/>
    <property type="match status" value="1"/>
</dbReference>